<dbReference type="STRING" id="582692.SAMN05720606_1112"/>
<dbReference type="EMBL" id="FMVM01000011">
    <property type="protein sequence ID" value="SCY87026.1"/>
    <property type="molecule type" value="Genomic_DNA"/>
</dbReference>
<dbReference type="InterPro" id="IPR002514">
    <property type="entry name" value="Transposase_8"/>
</dbReference>
<reference evidence="3" key="1">
    <citation type="submission" date="2016-10" db="EMBL/GenBank/DDBJ databases">
        <authorList>
            <person name="Varghese N."/>
            <person name="Submissions S."/>
        </authorList>
    </citation>
    <scope>NUCLEOTIDE SEQUENCE [LARGE SCALE GENOMIC DNA]</scope>
    <source>
        <strain evidence="3">BL9</strain>
    </source>
</reference>
<evidence type="ECO:0000313" key="2">
    <source>
        <dbReference type="EMBL" id="SCY87026.1"/>
    </source>
</evidence>
<dbReference type="GO" id="GO:0004803">
    <property type="term" value="F:transposase activity"/>
    <property type="evidence" value="ECO:0007669"/>
    <property type="project" value="InterPro"/>
</dbReference>
<feature type="coiled-coil region" evidence="1">
    <location>
        <begin position="59"/>
        <end position="96"/>
    </location>
</feature>
<gene>
    <name evidence="2" type="ORF">SAMN05720606_1112</name>
</gene>
<name>A0A1G5JF88_9BACL</name>
<dbReference type="Pfam" id="PF01527">
    <property type="entry name" value="HTH_Tnp_1"/>
    <property type="match status" value="1"/>
</dbReference>
<dbReference type="GO" id="GO:0003677">
    <property type="term" value="F:DNA binding"/>
    <property type="evidence" value="ECO:0007669"/>
    <property type="project" value="InterPro"/>
</dbReference>
<proteinExistence type="predicted"/>
<dbReference type="RefSeq" id="WP_090921784.1">
    <property type="nucleotide sequence ID" value="NZ_FMVM01000011.1"/>
</dbReference>
<keyword evidence="3" id="KW-1185">Reference proteome</keyword>
<dbReference type="AlphaFoldDB" id="A0A1G5JF88"/>
<dbReference type="Proteomes" id="UP000198538">
    <property type="component" value="Unassembled WGS sequence"/>
</dbReference>
<protein>
    <submittedName>
        <fullName evidence="2">Transposase</fullName>
    </submittedName>
</protein>
<evidence type="ECO:0000256" key="1">
    <source>
        <dbReference type="SAM" id="Coils"/>
    </source>
</evidence>
<sequence length="105" mass="12473">MGEQRQRYNEEFKKQTVKFIQEQTKTLGDLAEELNIPKSTLHQWMGKYRELKHEPVASVDRVKELEAELKEMRRLLQEKEHTLADTQEELAIVKKAVHIFSKPKN</sequence>
<dbReference type="GO" id="GO:0006313">
    <property type="term" value="P:DNA transposition"/>
    <property type="evidence" value="ECO:0007669"/>
    <property type="project" value="InterPro"/>
</dbReference>
<dbReference type="Gene3D" id="1.10.10.60">
    <property type="entry name" value="Homeodomain-like"/>
    <property type="match status" value="1"/>
</dbReference>
<keyword evidence="1" id="KW-0175">Coiled coil</keyword>
<dbReference type="InterPro" id="IPR009057">
    <property type="entry name" value="Homeodomain-like_sf"/>
</dbReference>
<dbReference type="SUPFAM" id="SSF46689">
    <property type="entry name" value="Homeodomain-like"/>
    <property type="match status" value="1"/>
</dbReference>
<accession>A0A1G5JF88</accession>
<evidence type="ECO:0000313" key="3">
    <source>
        <dbReference type="Proteomes" id="UP000198538"/>
    </source>
</evidence>
<organism evidence="2 3">
    <name type="scientific">Paenibacillus polysaccharolyticus</name>
    <dbReference type="NCBI Taxonomy" id="582692"/>
    <lineage>
        <taxon>Bacteria</taxon>
        <taxon>Bacillati</taxon>
        <taxon>Bacillota</taxon>
        <taxon>Bacilli</taxon>
        <taxon>Bacillales</taxon>
        <taxon>Paenibacillaceae</taxon>
        <taxon>Paenibacillus</taxon>
    </lineage>
</organism>